<evidence type="ECO:0000256" key="1">
    <source>
        <dbReference type="SAM" id="Coils"/>
    </source>
</evidence>
<feature type="coiled-coil region" evidence="1">
    <location>
        <begin position="43"/>
        <end position="105"/>
    </location>
</feature>
<dbReference type="STRING" id="759272.G0S900"/>
<keyword evidence="4" id="KW-1185">Reference proteome</keyword>
<sequence length="1017" mass="114110">MLRQRRVDISQHFAENMATIVNKYQQEQCATLQLEKAKYHKYIKRLRKELAEAAETLEQYAINSEAQSREILALQTAKYEMSGQLADFEAKLKTSEERFQKLNEKYHTCKTYINSAIDEQQDLYTRSKKHWDEVVEQLRAMERARNAEVEMTVRKAEVIREQMMEKVRQTIAQNKAEATQLYGQINLLTDQIKEKDSELGKERETVRLLSERLKELQETASCFEALAAQSKKIFDKLEEQQKEADNRHQKETKDFQQRLDALASRLEALSNVVSGQLDTLSNIQDTQANSLKSIVTKLDTILEAGGNAEEAISQLSKDLGTHADKIWLRLDNQLESLASQLTNKAEEHGKTEALYKKQVAECEKHQTELSHLHEIAQQQADKIHELENDLLAMDAAYEENKEAIDYLQSIEAEANELREELTSKTTSLTELQIKLNEKTQAYASELEILSSNLMKLSQAAKEKEKAFQVATEQAVKNARQELLLEMQAAKADAEKRLSEKQQELDSISAQLERSKQELQEKERSEHQAAMVINSLKESLGSAEARAVTATQELAQSTASAEQLRSNLGSRIKTLEEELINHKKRVSEYEEQVRSQDAKYRALTTALEQWALKQGLDVNSLTFLKTSNGSAEEINAEIMRALEQLAGLHQKNTNYESGQSGLSPINSNAAGPANHSGSQEVQLIHENPTEGHQDQLVQPGASKRSPSEPADLSSGMEIAAGGALSSFQVKRLDQIRRVIVRSPANVSSEPNAPSVDQEKARRREAVRPKSIMKRVTRSTSAALSLQGREDFAVQTQGAFASHPDGLALNEGEHNFPTTPKTERTVQSNSFVPSSSVSERVSKRRHPVDVGLENRDDTPRSSKQPRSEPTTKRLRRRLLTESGSGKKNVEQQQYPMRQGAQHLPGNVFNPTLSVPPPSAQKESRFAPTTSQKGGLMNAPQSLSQKPINLRTYGSQRTTSLTGASRQGESQSSLYSRSQSQSQSQPQYLLKSEDSQDSLTMSQNRLADANILLSFPNLRA</sequence>
<organism evidence="4">
    <name type="scientific">Chaetomium thermophilum (strain DSM 1495 / CBS 144.50 / IMI 039719)</name>
    <name type="common">Thermochaetoides thermophila</name>
    <dbReference type="NCBI Taxonomy" id="759272"/>
    <lineage>
        <taxon>Eukaryota</taxon>
        <taxon>Fungi</taxon>
        <taxon>Dikarya</taxon>
        <taxon>Ascomycota</taxon>
        <taxon>Pezizomycotina</taxon>
        <taxon>Sordariomycetes</taxon>
        <taxon>Sordariomycetidae</taxon>
        <taxon>Sordariales</taxon>
        <taxon>Chaetomiaceae</taxon>
        <taxon>Thermochaetoides</taxon>
    </lineage>
</organism>
<evidence type="ECO:0000256" key="2">
    <source>
        <dbReference type="SAM" id="MobiDB-lite"/>
    </source>
</evidence>
<feature type="region of interest" description="Disordered" evidence="2">
    <location>
        <begin position="652"/>
        <end position="678"/>
    </location>
</feature>
<dbReference type="OMA" id="TRSKKHW"/>
<feature type="compositionally biased region" description="Polar residues" evidence="2">
    <location>
        <begin position="924"/>
        <end position="966"/>
    </location>
</feature>
<feature type="compositionally biased region" description="Basic and acidic residues" evidence="2">
    <location>
        <begin position="755"/>
        <end position="766"/>
    </location>
</feature>
<feature type="region of interest" description="Disordered" evidence="2">
    <location>
        <begin position="801"/>
        <end position="997"/>
    </location>
</feature>
<feature type="compositionally biased region" description="Polar residues" evidence="2">
    <location>
        <begin position="879"/>
        <end position="893"/>
    </location>
</feature>
<name>G0S900_CHATD</name>
<feature type="compositionally biased region" description="Basic and acidic residues" evidence="2">
    <location>
        <begin position="850"/>
        <end position="869"/>
    </location>
</feature>
<evidence type="ECO:0000313" key="3">
    <source>
        <dbReference type="EMBL" id="EGS19911.1"/>
    </source>
</evidence>
<dbReference type="GeneID" id="18258442"/>
<reference evidence="3 4" key="1">
    <citation type="journal article" date="2011" name="Cell">
        <title>Insight into structure and assembly of the nuclear pore complex by utilizing the genome of a eukaryotic thermophile.</title>
        <authorList>
            <person name="Amlacher S."/>
            <person name="Sarges P."/>
            <person name="Flemming D."/>
            <person name="van Noort V."/>
            <person name="Kunze R."/>
            <person name="Devos D.P."/>
            <person name="Arumugam M."/>
            <person name="Bork P."/>
            <person name="Hurt E."/>
        </authorList>
    </citation>
    <scope>NUCLEOTIDE SEQUENCE [LARGE SCALE GENOMIC DNA]</scope>
    <source>
        <strain evidence="4">DSM 1495 / CBS 144.50 / IMI 039719</strain>
    </source>
</reference>
<feature type="region of interest" description="Disordered" evidence="2">
    <location>
        <begin position="744"/>
        <end position="773"/>
    </location>
</feature>
<feature type="coiled-coil region" evidence="1">
    <location>
        <begin position="369"/>
        <end position="598"/>
    </location>
</feature>
<feature type="region of interest" description="Disordered" evidence="2">
    <location>
        <begin position="691"/>
        <end position="713"/>
    </location>
</feature>
<dbReference type="Proteomes" id="UP000008066">
    <property type="component" value="Unassembled WGS sequence"/>
</dbReference>
<keyword evidence="1" id="KW-0175">Coiled coil</keyword>
<dbReference type="RefSeq" id="XP_006694796.1">
    <property type="nucleotide sequence ID" value="XM_006694733.1"/>
</dbReference>
<accession>G0S900</accession>
<dbReference type="KEGG" id="cthr:CTHT_0044040"/>
<dbReference type="HOGENOM" id="CLU_302715_0_0_1"/>
<feature type="compositionally biased region" description="Low complexity" evidence="2">
    <location>
        <begin position="967"/>
        <end position="987"/>
    </location>
</feature>
<dbReference type="EMBL" id="GL988043">
    <property type="protein sequence ID" value="EGS19911.1"/>
    <property type="molecule type" value="Genomic_DNA"/>
</dbReference>
<evidence type="ECO:0000313" key="4">
    <source>
        <dbReference type="Proteomes" id="UP000008066"/>
    </source>
</evidence>
<feature type="compositionally biased region" description="Low complexity" evidence="2">
    <location>
        <begin position="824"/>
        <end position="837"/>
    </location>
</feature>
<proteinExistence type="predicted"/>
<protein>
    <submittedName>
        <fullName evidence="3">Uncharacterized protein</fullName>
    </submittedName>
</protein>
<gene>
    <name evidence="3" type="ORF">CTHT_0044040</name>
</gene>
<dbReference type="AlphaFoldDB" id="G0S900"/>
<feature type="coiled-coil region" evidence="1">
    <location>
        <begin position="199"/>
        <end position="254"/>
    </location>
</feature>
<dbReference type="OrthoDB" id="4848543at2759"/>
<dbReference type="eggNOG" id="ENOG502RKST">
    <property type="taxonomic scope" value="Eukaryota"/>
</dbReference>